<feature type="domain" description="Protein kinase" evidence="6">
    <location>
        <begin position="1"/>
        <end position="78"/>
    </location>
</feature>
<evidence type="ECO:0000313" key="7">
    <source>
        <dbReference type="EMBL" id="CAG8454729.1"/>
    </source>
</evidence>
<keyword evidence="2" id="KW-0808">Transferase</keyword>
<gene>
    <name evidence="7" type="ORF">RFULGI_LOCUS407</name>
</gene>
<keyword evidence="1" id="KW-0723">Serine/threonine-protein kinase</keyword>
<dbReference type="InterPro" id="IPR000719">
    <property type="entry name" value="Prot_kinase_dom"/>
</dbReference>
<feature type="non-terminal residue" evidence="7">
    <location>
        <position position="1"/>
    </location>
</feature>
<keyword evidence="4" id="KW-0418">Kinase</keyword>
<dbReference type="GO" id="GO:0005524">
    <property type="term" value="F:ATP binding"/>
    <property type="evidence" value="ECO:0007669"/>
    <property type="project" value="UniProtKB-KW"/>
</dbReference>
<evidence type="ECO:0000256" key="3">
    <source>
        <dbReference type="ARBA" id="ARBA00022741"/>
    </source>
</evidence>
<evidence type="ECO:0000256" key="4">
    <source>
        <dbReference type="ARBA" id="ARBA00022777"/>
    </source>
</evidence>
<evidence type="ECO:0000256" key="5">
    <source>
        <dbReference type="ARBA" id="ARBA00022840"/>
    </source>
</evidence>
<dbReference type="Gene3D" id="1.10.510.10">
    <property type="entry name" value="Transferase(Phosphotransferase) domain 1"/>
    <property type="match status" value="1"/>
</dbReference>
<sequence length="78" mass="8817">YIDLGSSISIDEKQDGHIYGVLPYLAPEVLKGEQFTQAADIYSFGIIMIEILTGRRPYDGYNFDAEFAAMMDYDLNLL</sequence>
<keyword evidence="8" id="KW-1185">Reference proteome</keyword>
<accession>A0A9N8YTG3</accession>
<dbReference type="OrthoDB" id="4062651at2759"/>
<dbReference type="SUPFAM" id="SSF56112">
    <property type="entry name" value="Protein kinase-like (PK-like)"/>
    <property type="match status" value="1"/>
</dbReference>
<dbReference type="PANTHER" id="PTHR24351">
    <property type="entry name" value="RIBOSOMAL PROTEIN S6 KINASE"/>
    <property type="match status" value="1"/>
</dbReference>
<dbReference type="GO" id="GO:0004674">
    <property type="term" value="F:protein serine/threonine kinase activity"/>
    <property type="evidence" value="ECO:0007669"/>
    <property type="project" value="UniProtKB-KW"/>
</dbReference>
<evidence type="ECO:0000313" key="8">
    <source>
        <dbReference type="Proteomes" id="UP000789396"/>
    </source>
</evidence>
<evidence type="ECO:0000259" key="6">
    <source>
        <dbReference type="PROSITE" id="PS50011"/>
    </source>
</evidence>
<keyword evidence="3" id="KW-0547">Nucleotide-binding</keyword>
<evidence type="ECO:0000256" key="2">
    <source>
        <dbReference type="ARBA" id="ARBA00022679"/>
    </source>
</evidence>
<organism evidence="7 8">
    <name type="scientific">Racocetra fulgida</name>
    <dbReference type="NCBI Taxonomy" id="60492"/>
    <lineage>
        <taxon>Eukaryota</taxon>
        <taxon>Fungi</taxon>
        <taxon>Fungi incertae sedis</taxon>
        <taxon>Mucoromycota</taxon>
        <taxon>Glomeromycotina</taxon>
        <taxon>Glomeromycetes</taxon>
        <taxon>Diversisporales</taxon>
        <taxon>Gigasporaceae</taxon>
        <taxon>Racocetra</taxon>
    </lineage>
</organism>
<dbReference type="PROSITE" id="PS50011">
    <property type="entry name" value="PROTEIN_KINASE_DOM"/>
    <property type="match status" value="1"/>
</dbReference>
<reference evidence="7" key="1">
    <citation type="submission" date="2021-06" db="EMBL/GenBank/DDBJ databases">
        <authorList>
            <person name="Kallberg Y."/>
            <person name="Tangrot J."/>
            <person name="Rosling A."/>
        </authorList>
    </citation>
    <scope>NUCLEOTIDE SEQUENCE</scope>
    <source>
        <strain evidence="7">IN212</strain>
    </source>
</reference>
<proteinExistence type="predicted"/>
<keyword evidence="5" id="KW-0067">ATP-binding</keyword>
<dbReference type="InterPro" id="IPR011009">
    <property type="entry name" value="Kinase-like_dom_sf"/>
</dbReference>
<dbReference type="AlphaFoldDB" id="A0A9N8YTG3"/>
<dbReference type="EMBL" id="CAJVPZ010000142">
    <property type="protein sequence ID" value="CAG8454729.1"/>
    <property type="molecule type" value="Genomic_DNA"/>
</dbReference>
<evidence type="ECO:0000256" key="1">
    <source>
        <dbReference type="ARBA" id="ARBA00022527"/>
    </source>
</evidence>
<name>A0A9N8YTG3_9GLOM</name>
<dbReference type="Pfam" id="PF00069">
    <property type="entry name" value="Pkinase"/>
    <property type="match status" value="1"/>
</dbReference>
<protein>
    <submittedName>
        <fullName evidence="7">10451_t:CDS:1</fullName>
    </submittedName>
</protein>
<comment type="caution">
    <text evidence="7">The sequence shown here is derived from an EMBL/GenBank/DDBJ whole genome shotgun (WGS) entry which is preliminary data.</text>
</comment>
<dbReference type="Proteomes" id="UP000789396">
    <property type="component" value="Unassembled WGS sequence"/>
</dbReference>